<comment type="caution">
    <text evidence="5">The sequence shown here is derived from an EMBL/GenBank/DDBJ whole genome shotgun (WGS) entry which is preliminary data.</text>
</comment>
<dbReference type="Gene3D" id="2.60.40.790">
    <property type="match status" value="1"/>
</dbReference>
<keyword evidence="1" id="KW-0346">Stress response</keyword>
<feature type="domain" description="SHSP" evidence="4">
    <location>
        <begin position="20"/>
        <end position="139"/>
    </location>
</feature>
<dbReference type="InterPro" id="IPR002068">
    <property type="entry name" value="A-crystallin/Hsp20_dom"/>
</dbReference>
<dbReference type="Proteomes" id="UP000015354">
    <property type="component" value="Unassembled WGS sequence"/>
</dbReference>
<evidence type="ECO:0000256" key="1">
    <source>
        <dbReference type="ARBA" id="ARBA00023016"/>
    </source>
</evidence>
<dbReference type="CDD" id="cd06464">
    <property type="entry name" value="ACD_sHsps-like"/>
    <property type="match status" value="1"/>
</dbReference>
<sequence>MPGFDPFAVFDLMGSTLGSMNMLSAYPAIDLVDEGEKYKIFAEMPNTNKEDITVKTEEGQFLCISGSRARQLSDADQKNALFQERFHGEFKRCLRLETFQSDEVKASFNDGVLLVEIPKISGSKDKVPCCHRLEMLEHNYLFLLLLPTFFSFFSLFTC</sequence>
<dbReference type="InterPro" id="IPR008978">
    <property type="entry name" value="HSP20-like_chaperone"/>
</dbReference>
<reference evidence="5 6" key="1">
    <citation type="journal article" date="2013" name="PLoS ONE">
        <title>Predicting the Proteins of Angomonas deanei, Strigomonas culicis and Their Respective Endosymbionts Reveals New Aspects of the Trypanosomatidae Family.</title>
        <authorList>
            <person name="Motta M.C."/>
            <person name="Martins A.C."/>
            <person name="de Souza S.S."/>
            <person name="Catta-Preta C.M."/>
            <person name="Silva R."/>
            <person name="Klein C.C."/>
            <person name="de Almeida L.G."/>
            <person name="de Lima Cunha O."/>
            <person name="Ciapina L.P."/>
            <person name="Brocchi M."/>
            <person name="Colabardini A.C."/>
            <person name="de Araujo Lima B."/>
            <person name="Machado C.R."/>
            <person name="de Almeida Soares C.M."/>
            <person name="Probst C.M."/>
            <person name="de Menezes C.B."/>
            <person name="Thompson C.E."/>
            <person name="Bartholomeu D.C."/>
            <person name="Gradia D.F."/>
            <person name="Pavoni D.P."/>
            <person name="Grisard E.C."/>
            <person name="Fantinatti-Garboggini F."/>
            <person name="Marchini F.K."/>
            <person name="Rodrigues-Luiz G.F."/>
            <person name="Wagner G."/>
            <person name="Goldman G.H."/>
            <person name="Fietto J.L."/>
            <person name="Elias M.C."/>
            <person name="Goldman M.H."/>
            <person name="Sagot M.F."/>
            <person name="Pereira M."/>
            <person name="Stoco P.H."/>
            <person name="de Mendonca-Neto R.P."/>
            <person name="Teixeira S.M."/>
            <person name="Maciel T.E."/>
            <person name="de Oliveira Mendes T.A."/>
            <person name="Urmenyi T.P."/>
            <person name="de Souza W."/>
            <person name="Schenkman S."/>
            <person name="de Vasconcelos A.T."/>
        </authorList>
    </citation>
    <scope>NUCLEOTIDE SEQUENCE [LARGE SCALE GENOMIC DNA]</scope>
</reference>
<dbReference type="PROSITE" id="PS01031">
    <property type="entry name" value="SHSP"/>
    <property type="match status" value="1"/>
</dbReference>
<evidence type="ECO:0000256" key="2">
    <source>
        <dbReference type="PROSITE-ProRule" id="PRU00285"/>
    </source>
</evidence>
<dbReference type="PANTHER" id="PTHR11527">
    <property type="entry name" value="HEAT-SHOCK PROTEIN 20 FAMILY MEMBER"/>
    <property type="match status" value="1"/>
</dbReference>
<comment type="similarity">
    <text evidence="2 3">Belongs to the small heat shock protein (HSP20) family.</text>
</comment>
<dbReference type="InterPro" id="IPR031107">
    <property type="entry name" value="Small_HSP"/>
</dbReference>
<dbReference type="AlphaFoldDB" id="S9WAX9"/>
<dbReference type="SUPFAM" id="SSF49764">
    <property type="entry name" value="HSP20-like chaperones"/>
    <property type="match status" value="1"/>
</dbReference>
<gene>
    <name evidence="5" type="ORF">STCU_02483</name>
</gene>
<accession>S9WAX9</accession>
<evidence type="ECO:0000313" key="6">
    <source>
        <dbReference type="Proteomes" id="UP000015354"/>
    </source>
</evidence>
<dbReference type="Pfam" id="PF00011">
    <property type="entry name" value="HSP20"/>
    <property type="match status" value="1"/>
</dbReference>
<evidence type="ECO:0000313" key="5">
    <source>
        <dbReference type="EMBL" id="EPY33110.1"/>
    </source>
</evidence>
<keyword evidence="6" id="KW-1185">Reference proteome</keyword>
<dbReference type="EMBL" id="ATMH01002483">
    <property type="protein sequence ID" value="EPY33110.1"/>
    <property type="molecule type" value="Genomic_DNA"/>
</dbReference>
<evidence type="ECO:0000256" key="3">
    <source>
        <dbReference type="RuleBase" id="RU003616"/>
    </source>
</evidence>
<organism evidence="5 6">
    <name type="scientific">Strigomonas culicis</name>
    <dbReference type="NCBI Taxonomy" id="28005"/>
    <lineage>
        <taxon>Eukaryota</taxon>
        <taxon>Discoba</taxon>
        <taxon>Euglenozoa</taxon>
        <taxon>Kinetoplastea</taxon>
        <taxon>Metakinetoplastina</taxon>
        <taxon>Trypanosomatida</taxon>
        <taxon>Trypanosomatidae</taxon>
        <taxon>Strigomonadinae</taxon>
        <taxon>Strigomonas</taxon>
    </lineage>
</organism>
<dbReference type="OrthoDB" id="1431247at2759"/>
<protein>
    <submittedName>
        <fullName evidence="5">HSP20 family protein</fullName>
    </submittedName>
</protein>
<evidence type="ECO:0000259" key="4">
    <source>
        <dbReference type="PROSITE" id="PS01031"/>
    </source>
</evidence>
<proteinExistence type="inferred from homology"/>
<name>S9WAX9_9TRYP</name>